<proteinExistence type="predicted"/>
<dbReference type="GeneID" id="93480081"/>
<dbReference type="EMBL" id="CP145893">
    <property type="protein sequence ID" value="WWP23901.1"/>
    <property type="molecule type" value="Genomic_DNA"/>
</dbReference>
<evidence type="ECO:0000313" key="1">
    <source>
        <dbReference type="EMBL" id="WWP23901.1"/>
    </source>
</evidence>
<protein>
    <recommendedName>
        <fullName evidence="3">HNH endonuclease</fullName>
    </recommendedName>
</protein>
<dbReference type="Proteomes" id="UP001364764">
    <property type="component" value="Plasmid pY5S7-1"/>
</dbReference>
<accession>A0ABD8B2Z4</accession>
<keyword evidence="1" id="KW-0614">Plasmid</keyword>
<gene>
    <name evidence="1" type="ORF">V6668_31410</name>
</gene>
<name>A0ABD8B2Z4_PAEAM</name>
<reference evidence="1 2" key="1">
    <citation type="submission" date="2024-02" db="EMBL/GenBank/DDBJ databases">
        <title>Complete sequences of two Paenibacillus sp. strains and one Lysinibacillus strain isolated from the environment on STAA medium highlight biotechnological potential.</title>
        <authorList>
            <person name="Attere S.A."/>
            <person name="Piche L.C."/>
            <person name="Intertaglia L."/>
            <person name="Lami R."/>
            <person name="Charette S.J."/>
            <person name="Vincent A.T."/>
        </authorList>
    </citation>
    <scope>NUCLEOTIDE SEQUENCE [LARGE SCALE GENOMIC DNA]</scope>
    <source>
        <strain evidence="1 2">Y5S-7</strain>
        <plasmid evidence="1 2">pY5S7-1</plasmid>
    </source>
</reference>
<evidence type="ECO:0008006" key="3">
    <source>
        <dbReference type="Google" id="ProtNLM"/>
    </source>
</evidence>
<organism evidence="1 2">
    <name type="scientific">Paenibacillus amylolyticus</name>
    <dbReference type="NCBI Taxonomy" id="1451"/>
    <lineage>
        <taxon>Bacteria</taxon>
        <taxon>Bacillati</taxon>
        <taxon>Bacillota</taxon>
        <taxon>Bacilli</taxon>
        <taxon>Bacillales</taxon>
        <taxon>Paenibacillaceae</taxon>
        <taxon>Paenibacillus</taxon>
    </lineage>
</organism>
<sequence length="387" mass="45331">MIKLDQAHLAKLEVEYKDRMRSVIQNRLNSLMQPIPPNPFTGFAFTDIFLNNNGTVNLNLIEALLAKPLEVLTVEYPQVGYYIQTSKLVYYSGWQINNELEKIGKSPTNGSRIDFRMRYVECYSQGNPWLNTLLNRHPNFAQNMHLFHELIKEARQQLDHLNELLSEIVDYKMIDPDYRHSLLTRMGTEVCPYCNRQYITKFTLDDNTPRSMADLDHYYPKSVFQLLSLSLYNFVPSCQHCNSRFKLAKSLEIMYPYEQGFEDDAYFHVKINGNTTLDSLTGQNTDFELELIVAKTGLESIPIRNSVNMFHINDVYQSHKEYVRELLYKKQAYSSSYKDELLNLFSLMKLTEADIHLFLYGNRLLPEEQYKKPLSKLTYDIIAREKG</sequence>
<dbReference type="Gene3D" id="1.10.30.50">
    <property type="match status" value="1"/>
</dbReference>
<geneLocation type="plasmid" evidence="1 2">
    <name>pY5S7-1</name>
</geneLocation>
<dbReference type="AlphaFoldDB" id="A0ABD8B2Z4"/>
<dbReference type="RefSeq" id="WP_338709080.1">
    <property type="nucleotide sequence ID" value="NZ_CP145893.1"/>
</dbReference>
<evidence type="ECO:0000313" key="2">
    <source>
        <dbReference type="Proteomes" id="UP001364764"/>
    </source>
</evidence>